<dbReference type="OrthoDB" id="9974421at2759"/>
<dbReference type="RefSeq" id="XP_066928139.1">
    <property type="nucleotide sequence ID" value="XM_067072038.1"/>
</dbReference>
<reference evidence="11" key="1">
    <citation type="submission" date="2021-01" db="UniProtKB">
        <authorList>
            <consortium name="EnsemblMetazoa"/>
        </authorList>
    </citation>
    <scope>IDENTIFICATION</scope>
</reference>
<dbReference type="Pfam" id="PF04083">
    <property type="entry name" value="Abhydro_lipase"/>
    <property type="match status" value="1"/>
</dbReference>
<dbReference type="GO" id="GO:0016788">
    <property type="term" value="F:hydrolase activity, acting on ester bonds"/>
    <property type="evidence" value="ECO:0007669"/>
    <property type="project" value="InterPro"/>
</dbReference>
<dbReference type="FunFam" id="3.40.50.1820:FF:000021">
    <property type="entry name" value="Lipase"/>
    <property type="match status" value="1"/>
</dbReference>
<evidence type="ECO:0000313" key="11">
    <source>
        <dbReference type="EnsemblMetazoa" id="CLYHEMP014469.1"/>
    </source>
</evidence>
<dbReference type="Proteomes" id="UP000594262">
    <property type="component" value="Unplaced"/>
</dbReference>
<feature type="active site" description="Nucleophile" evidence="8">
    <location>
        <position position="179"/>
    </location>
</feature>
<dbReference type="PANTHER" id="PTHR11005">
    <property type="entry name" value="LYSOSOMAL ACID LIPASE-RELATED"/>
    <property type="match status" value="1"/>
</dbReference>
<evidence type="ECO:0000256" key="3">
    <source>
        <dbReference type="ARBA" id="ARBA00022801"/>
    </source>
</evidence>
<keyword evidence="6" id="KW-0325">Glycoprotein</keyword>
<dbReference type="GO" id="GO:0016042">
    <property type="term" value="P:lipid catabolic process"/>
    <property type="evidence" value="ECO:0007669"/>
    <property type="project" value="UniProtKB-KW"/>
</dbReference>
<dbReference type="EnsemblMetazoa" id="CLYHEMT014469.1">
    <property type="protein sequence ID" value="CLYHEMP014469.1"/>
    <property type="gene ID" value="CLYHEMG014469"/>
</dbReference>
<protein>
    <recommendedName>
        <fullName evidence="7">Lipase</fullName>
    </recommendedName>
</protein>
<keyword evidence="4 7" id="KW-0442">Lipid degradation</keyword>
<dbReference type="GeneID" id="136815586"/>
<evidence type="ECO:0000256" key="5">
    <source>
        <dbReference type="ARBA" id="ARBA00023098"/>
    </source>
</evidence>
<evidence type="ECO:0000256" key="9">
    <source>
        <dbReference type="SAM" id="SignalP"/>
    </source>
</evidence>
<feature type="chain" id="PRO_5029902762" description="Lipase" evidence="9">
    <location>
        <begin position="18"/>
        <end position="404"/>
    </location>
</feature>
<organism evidence="11 12">
    <name type="scientific">Clytia hemisphaerica</name>
    <dbReference type="NCBI Taxonomy" id="252671"/>
    <lineage>
        <taxon>Eukaryota</taxon>
        <taxon>Metazoa</taxon>
        <taxon>Cnidaria</taxon>
        <taxon>Hydrozoa</taxon>
        <taxon>Hydroidolina</taxon>
        <taxon>Leptothecata</taxon>
        <taxon>Obeliida</taxon>
        <taxon>Clytiidae</taxon>
        <taxon>Clytia</taxon>
    </lineage>
</organism>
<feature type="domain" description="Partial AB-hydrolase lipase" evidence="10">
    <location>
        <begin position="44"/>
        <end position="104"/>
    </location>
</feature>
<keyword evidence="3 7" id="KW-0378">Hydrolase</keyword>
<dbReference type="InterPro" id="IPR006693">
    <property type="entry name" value="AB_hydrolase_lipase"/>
</dbReference>
<evidence type="ECO:0000256" key="6">
    <source>
        <dbReference type="ARBA" id="ARBA00023180"/>
    </source>
</evidence>
<comment type="similarity">
    <text evidence="1 7">Belongs to the AB hydrolase superfamily. Lipase family.</text>
</comment>
<sequence length="404" mass="46192">MIKTGLFWLLTATFATAFYDEKQFADLRKQYGWVDIPEVNMKIDEMIRYHGYPVEMHNVITEDHYVLSVQRIPSSPNYKGPIKSVPVFLQHGLLDSATTWVINGPKKSLAYVLADQGYDVWLGNSRGNFYSMTNTKIPNTDSKFWDFTFEEMAKYDVPACINYIQKMSNASKINYVGHSQGTTMAFIEFSRNQDLAKKINKMVALAPVATVNNILGAFKYFAKAKTPLKYLFKLMGVKQFLPTSFLTKYLAKMICAKEYLNNICAGFIFIMAGFDTSNMNTTRLPAYIAHTPAGASVKDMFHFAQNVGKPGLRKYDYGYFSNYFKYGQFSAPEYDFKPFNVRLAIFTGGNDWLAQPQDVSQSVRGQIKTIVYDEDFPEMNHLDFVWGVDAATLIYNKIVKIFDY</sequence>
<feature type="signal peptide" evidence="9">
    <location>
        <begin position="1"/>
        <end position="17"/>
    </location>
</feature>
<evidence type="ECO:0000256" key="1">
    <source>
        <dbReference type="ARBA" id="ARBA00010701"/>
    </source>
</evidence>
<keyword evidence="12" id="KW-1185">Reference proteome</keyword>
<dbReference type="PIRSF" id="PIRSF000862">
    <property type="entry name" value="Steryl_ester_lip"/>
    <property type="match status" value="1"/>
</dbReference>
<dbReference type="InterPro" id="IPR025483">
    <property type="entry name" value="Lipase_euk"/>
</dbReference>
<dbReference type="SUPFAM" id="SSF53474">
    <property type="entry name" value="alpha/beta-Hydrolases"/>
    <property type="match status" value="1"/>
</dbReference>
<evidence type="ECO:0000313" key="12">
    <source>
        <dbReference type="Proteomes" id="UP000594262"/>
    </source>
</evidence>
<feature type="active site" description="Charge relay system" evidence="8">
    <location>
        <position position="351"/>
    </location>
</feature>
<evidence type="ECO:0000256" key="7">
    <source>
        <dbReference type="PIRNR" id="PIRNR000862"/>
    </source>
</evidence>
<evidence type="ECO:0000256" key="2">
    <source>
        <dbReference type="ARBA" id="ARBA00022729"/>
    </source>
</evidence>
<evidence type="ECO:0000256" key="8">
    <source>
        <dbReference type="PIRSR" id="PIRSR000862-1"/>
    </source>
</evidence>
<feature type="active site" description="Charge relay system" evidence="8">
    <location>
        <position position="381"/>
    </location>
</feature>
<evidence type="ECO:0000256" key="4">
    <source>
        <dbReference type="ARBA" id="ARBA00022963"/>
    </source>
</evidence>
<keyword evidence="5" id="KW-0443">Lipid metabolism</keyword>
<name>A0A7M5WX98_9CNID</name>
<dbReference type="AlphaFoldDB" id="A0A7M5WX98"/>
<proteinExistence type="inferred from homology"/>
<dbReference type="InterPro" id="IPR029058">
    <property type="entry name" value="AB_hydrolase_fold"/>
</dbReference>
<accession>A0A7M5WX98</accession>
<keyword evidence="2 9" id="KW-0732">Signal</keyword>
<evidence type="ECO:0000259" key="10">
    <source>
        <dbReference type="Pfam" id="PF04083"/>
    </source>
</evidence>
<dbReference type="Gene3D" id="3.40.50.1820">
    <property type="entry name" value="alpha/beta hydrolase"/>
    <property type="match status" value="1"/>
</dbReference>